<comment type="caution">
    <text evidence="4">The sequence shown here is derived from an EMBL/GenBank/DDBJ whole genome shotgun (WGS) entry which is preliminary data.</text>
</comment>
<dbReference type="Pfam" id="PF00076">
    <property type="entry name" value="RRM_1"/>
    <property type="match status" value="1"/>
</dbReference>
<evidence type="ECO:0000256" key="1">
    <source>
        <dbReference type="ARBA" id="ARBA00022884"/>
    </source>
</evidence>
<dbReference type="InterPro" id="IPR012677">
    <property type="entry name" value="Nucleotide-bd_a/b_plait_sf"/>
</dbReference>
<evidence type="ECO:0000259" key="3">
    <source>
        <dbReference type="PROSITE" id="PS50102"/>
    </source>
</evidence>
<evidence type="ECO:0000313" key="5">
    <source>
        <dbReference type="Proteomes" id="UP001177744"/>
    </source>
</evidence>
<dbReference type="EMBL" id="JAULJE010000021">
    <property type="protein sequence ID" value="KAK1330448.1"/>
    <property type="molecule type" value="Genomic_DNA"/>
</dbReference>
<dbReference type="InterPro" id="IPR035979">
    <property type="entry name" value="RBD_domain_sf"/>
</dbReference>
<keyword evidence="5" id="KW-1185">Reference proteome</keyword>
<dbReference type="PROSITE" id="PS50102">
    <property type="entry name" value="RRM"/>
    <property type="match status" value="1"/>
</dbReference>
<accession>A0AA40LG74</accession>
<dbReference type="InterPro" id="IPR000504">
    <property type="entry name" value="RRM_dom"/>
</dbReference>
<dbReference type="PANTHER" id="PTHR48034">
    <property type="entry name" value="TRANSFORMER-2 SEX-DETERMINING PROTEIN-RELATED"/>
    <property type="match status" value="1"/>
</dbReference>
<dbReference type="SUPFAM" id="SSF54928">
    <property type="entry name" value="RNA-binding domain, RBD"/>
    <property type="match status" value="1"/>
</dbReference>
<dbReference type="Gene3D" id="3.30.70.330">
    <property type="match status" value="1"/>
</dbReference>
<dbReference type="SMART" id="SM00360">
    <property type="entry name" value="RRM"/>
    <property type="match status" value="1"/>
</dbReference>
<evidence type="ECO:0000313" key="4">
    <source>
        <dbReference type="EMBL" id="KAK1330448.1"/>
    </source>
</evidence>
<organism evidence="4 5">
    <name type="scientific">Cnephaeus nilssonii</name>
    <name type="common">Northern bat</name>
    <name type="synonym">Eptesicus nilssonii</name>
    <dbReference type="NCBI Taxonomy" id="3371016"/>
    <lineage>
        <taxon>Eukaryota</taxon>
        <taxon>Metazoa</taxon>
        <taxon>Chordata</taxon>
        <taxon>Craniata</taxon>
        <taxon>Vertebrata</taxon>
        <taxon>Euteleostomi</taxon>
        <taxon>Mammalia</taxon>
        <taxon>Eutheria</taxon>
        <taxon>Laurasiatheria</taxon>
        <taxon>Chiroptera</taxon>
        <taxon>Yangochiroptera</taxon>
        <taxon>Vespertilionidae</taxon>
        <taxon>Cnephaeus</taxon>
    </lineage>
</organism>
<dbReference type="InterPro" id="IPR050441">
    <property type="entry name" value="RBM"/>
</dbReference>
<sequence length="264" mass="28380">MKETNGKKTSGKGIFVGHAQKKSVGLRTEGSRVRFRSRACTLVAGTSPVGELKEFSPFGSIISAKVMLEDGRSKGFGFVCFSSPEATKAVTEMNRRILSSKPLYVALAHWKEERLCIPDQPGYAVGGRKKSTPCQAHLKSGRPYYTPNHKVGDLKASKECQVLYASLGLVQLFTIWLQLRISAPTGMQNLASNAAIASYKYASEVRSSHSACHSASAGTSACSLCAGADAGRRFASAHQNHALEPGRKYYGNAAGDQQHWAAAH</sequence>
<evidence type="ECO:0000256" key="2">
    <source>
        <dbReference type="PROSITE-ProRule" id="PRU00176"/>
    </source>
</evidence>
<protein>
    <recommendedName>
        <fullName evidence="3">RRM domain-containing protein</fullName>
    </recommendedName>
</protein>
<name>A0AA40LG74_CNENI</name>
<reference evidence="4" key="1">
    <citation type="submission" date="2023-06" db="EMBL/GenBank/DDBJ databases">
        <title>Reference genome for the Northern bat (Eptesicus nilssonii), a most northern bat species.</title>
        <authorList>
            <person name="Laine V.N."/>
            <person name="Pulliainen A.T."/>
            <person name="Lilley T.M."/>
        </authorList>
    </citation>
    <scope>NUCLEOTIDE SEQUENCE</scope>
    <source>
        <strain evidence="4">BLF_Eptnil</strain>
        <tissue evidence="4">Kidney</tissue>
    </source>
</reference>
<keyword evidence="1 2" id="KW-0694">RNA-binding</keyword>
<dbReference type="AlphaFoldDB" id="A0AA40LG74"/>
<dbReference type="Proteomes" id="UP001177744">
    <property type="component" value="Unassembled WGS sequence"/>
</dbReference>
<feature type="domain" description="RRM" evidence="3">
    <location>
        <begin position="12"/>
        <end position="110"/>
    </location>
</feature>
<proteinExistence type="predicted"/>
<gene>
    <name evidence="4" type="ORF">QTO34_010637</name>
</gene>
<dbReference type="GO" id="GO:0003723">
    <property type="term" value="F:RNA binding"/>
    <property type="evidence" value="ECO:0007669"/>
    <property type="project" value="UniProtKB-UniRule"/>
</dbReference>